<evidence type="ECO:0000256" key="1">
    <source>
        <dbReference type="SAM" id="MobiDB-lite"/>
    </source>
</evidence>
<evidence type="ECO:0000259" key="2">
    <source>
        <dbReference type="Pfam" id="PF03732"/>
    </source>
</evidence>
<dbReference type="EMBL" id="JASCZI010182070">
    <property type="protein sequence ID" value="MED6186936.1"/>
    <property type="molecule type" value="Genomic_DNA"/>
</dbReference>
<comment type="caution">
    <text evidence="3">The sequence shown here is derived from an EMBL/GenBank/DDBJ whole genome shotgun (WGS) entry which is preliminary data.</text>
</comment>
<dbReference type="PANTHER" id="PTHR33223">
    <property type="entry name" value="CCHC-TYPE DOMAIN-CONTAINING PROTEIN"/>
    <property type="match status" value="1"/>
</dbReference>
<dbReference type="InterPro" id="IPR005162">
    <property type="entry name" value="Retrotrans_gag_dom"/>
</dbReference>
<organism evidence="3 4">
    <name type="scientific">Stylosanthes scabra</name>
    <dbReference type="NCBI Taxonomy" id="79078"/>
    <lineage>
        <taxon>Eukaryota</taxon>
        <taxon>Viridiplantae</taxon>
        <taxon>Streptophyta</taxon>
        <taxon>Embryophyta</taxon>
        <taxon>Tracheophyta</taxon>
        <taxon>Spermatophyta</taxon>
        <taxon>Magnoliopsida</taxon>
        <taxon>eudicotyledons</taxon>
        <taxon>Gunneridae</taxon>
        <taxon>Pentapetalae</taxon>
        <taxon>rosids</taxon>
        <taxon>fabids</taxon>
        <taxon>Fabales</taxon>
        <taxon>Fabaceae</taxon>
        <taxon>Papilionoideae</taxon>
        <taxon>50 kb inversion clade</taxon>
        <taxon>dalbergioids sensu lato</taxon>
        <taxon>Dalbergieae</taxon>
        <taxon>Pterocarpus clade</taxon>
        <taxon>Stylosanthes</taxon>
    </lineage>
</organism>
<protein>
    <recommendedName>
        <fullName evidence="2">Retrotransposon gag domain-containing protein</fullName>
    </recommendedName>
</protein>
<dbReference type="Proteomes" id="UP001341840">
    <property type="component" value="Unassembled WGS sequence"/>
</dbReference>
<dbReference type="Pfam" id="PF03732">
    <property type="entry name" value="Retrotrans_gag"/>
    <property type="match status" value="1"/>
</dbReference>
<evidence type="ECO:0000313" key="4">
    <source>
        <dbReference type="Proteomes" id="UP001341840"/>
    </source>
</evidence>
<proteinExistence type="predicted"/>
<reference evidence="3 4" key="1">
    <citation type="journal article" date="2023" name="Plants (Basel)">
        <title>Bridging the Gap: Combining Genomics and Transcriptomics Approaches to Understand Stylosanthes scabra, an Orphan Legume from the Brazilian Caatinga.</title>
        <authorList>
            <person name="Ferreira-Neto J.R.C."/>
            <person name="da Silva M.D."/>
            <person name="Binneck E."/>
            <person name="de Melo N.F."/>
            <person name="da Silva R.H."/>
            <person name="de Melo A.L.T.M."/>
            <person name="Pandolfi V."/>
            <person name="Bustamante F.O."/>
            <person name="Brasileiro-Vidal A.C."/>
            <person name="Benko-Iseppon A.M."/>
        </authorList>
    </citation>
    <scope>NUCLEOTIDE SEQUENCE [LARGE SCALE GENOMIC DNA]</scope>
    <source>
        <tissue evidence="3">Leaves</tissue>
    </source>
</reference>
<sequence length="262" mass="29727">MVCDGAIDEFKCRAFSVTLTVLASKWFTSLAAASISTFSDVKELFLTELTTSIDNTKHLINLLAVIQRLNESTRKYVERFNEECKTIDGLTDSVASLCLKNGLSMTNSEATDNQTDPITEIYHQIYEKGAFPRARPLKGRTQNVRNRSLFCDYYQGYRHKTQDYYDLKDAIEQAIQDENVNEFAKIIRELKNLDRERSPRSETCNPRNQRDEDDEPMTLVNVITGSSGTEKSKSALKKDLKILAAVRTPPSTCPTIQFGKED</sequence>
<accession>A0ABU6WNE7</accession>
<keyword evidence="4" id="KW-1185">Reference proteome</keyword>
<name>A0ABU6WNE7_9FABA</name>
<gene>
    <name evidence="3" type="ORF">PIB30_071511</name>
</gene>
<feature type="domain" description="Retrotransposon gag" evidence="2">
    <location>
        <begin position="14"/>
        <end position="94"/>
    </location>
</feature>
<dbReference type="PANTHER" id="PTHR33223:SF10">
    <property type="entry name" value="AMINOTRANSFERASE-LIKE PLANT MOBILE DOMAIN-CONTAINING PROTEIN"/>
    <property type="match status" value="1"/>
</dbReference>
<feature type="region of interest" description="Disordered" evidence="1">
    <location>
        <begin position="195"/>
        <end position="216"/>
    </location>
</feature>
<evidence type="ECO:0000313" key="3">
    <source>
        <dbReference type="EMBL" id="MED6186936.1"/>
    </source>
</evidence>